<dbReference type="EMBL" id="FNXT01001293">
    <property type="protein sequence ID" value="SZX77738.1"/>
    <property type="molecule type" value="Genomic_DNA"/>
</dbReference>
<evidence type="ECO:0000313" key="2">
    <source>
        <dbReference type="Proteomes" id="UP000256970"/>
    </source>
</evidence>
<evidence type="ECO:0000313" key="1">
    <source>
        <dbReference type="EMBL" id="SZX77738.1"/>
    </source>
</evidence>
<dbReference type="STRING" id="3088.A0A383WJV4"/>
<gene>
    <name evidence="1" type="ORF">BQ4739_LOCUS18081</name>
</gene>
<name>A0A383WJV4_TETOB</name>
<keyword evidence="2" id="KW-1185">Reference proteome</keyword>
<sequence length="102" mass="11498">MQAVRALAANAGLLGRRQMTTAAQLAADAAKPKGSMIDQLGLYTMVPLSIGMFVYDVFIHPEEEFEGEIPPYPYMRLRTRETHPWGEMGLFEIHRHVAEKPQ</sequence>
<dbReference type="InterPro" id="IPR036418">
    <property type="entry name" value="Cyt_c_oxidase_su6a_sf"/>
</dbReference>
<dbReference type="AlphaFoldDB" id="A0A383WJV4"/>
<dbReference type="Proteomes" id="UP000256970">
    <property type="component" value="Unassembled WGS sequence"/>
</dbReference>
<organism evidence="1 2">
    <name type="scientific">Tetradesmus obliquus</name>
    <name type="common">Green alga</name>
    <name type="synonym">Acutodesmus obliquus</name>
    <dbReference type="NCBI Taxonomy" id="3088"/>
    <lineage>
        <taxon>Eukaryota</taxon>
        <taxon>Viridiplantae</taxon>
        <taxon>Chlorophyta</taxon>
        <taxon>core chlorophytes</taxon>
        <taxon>Chlorophyceae</taxon>
        <taxon>CS clade</taxon>
        <taxon>Sphaeropleales</taxon>
        <taxon>Scenedesmaceae</taxon>
        <taxon>Tetradesmus</taxon>
    </lineage>
</organism>
<proteinExistence type="predicted"/>
<dbReference type="SUPFAM" id="SSF81411">
    <property type="entry name" value="Mitochondrial cytochrome c oxidase subunit VIa"/>
    <property type="match status" value="1"/>
</dbReference>
<protein>
    <submittedName>
        <fullName evidence="1">Uncharacterized protein</fullName>
    </submittedName>
</protein>
<accession>A0A383WJV4</accession>
<dbReference type="Gene3D" id="4.10.95.10">
    <property type="entry name" value="Cytochrome c oxidase, subunit VIa"/>
    <property type="match status" value="1"/>
</dbReference>
<reference evidence="1 2" key="1">
    <citation type="submission" date="2016-10" db="EMBL/GenBank/DDBJ databases">
        <authorList>
            <person name="Cai Z."/>
        </authorList>
    </citation>
    <scope>NUCLEOTIDE SEQUENCE [LARGE SCALE GENOMIC DNA]</scope>
</reference>